<evidence type="ECO:0000313" key="3">
    <source>
        <dbReference type="EMBL" id="TFJ83761.1"/>
    </source>
</evidence>
<dbReference type="PANTHER" id="PTHR43691">
    <property type="entry name" value="URIDINE PHOSPHORYLASE"/>
    <property type="match status" value="1"/>
</dbReference>
<sequence length="328" mass="35497">MKIEENGVFSSHYKEGKDSDGTCVETQRNVYRDTNAVPRNFDSTTLHLGLKEGQIASRILSVGCPGRAALIAKALDKSSPIFSHTSPRGFTTYTGTFERTRVSIIAIGMGMPMMDFLVREARQLVSKPLLITRFGTCGALCPDVAVGSVVVASPGSVSVMRNPDAFLPLPTSSGTSADEINPIATGGAPHVRPPYLVFAPQLADPILTQALLGELKEQLGSEHVRRGMNVSACSFYSSQGRRDVFFDDRNEDLLDMLRERHPSLASMEMESFQLLALARASRGSVRAAAASIVVANRPTGDVCDEARLAYLERTGGEAMVRALVRFED</sequence>
<evidence type="ECO:0000256" key="1">
    <source>
        <dbReference type="SAM" id="MobiDB-lite"/>
    </source>
</evidence>
<dbReference type="Pfam" id="PF01048">
    <property type="entry name" value="PNP_UDP_1"/>
    <property type="match status" value="1"/>
</dbReference>
<dbReference type="GO" id="GO:0004850">
    <property type="term" value="F:uridine phosphorylase activity"/>
    <property type="evidence" value="ECO:0007669"/>
    <property type="project" value="TreeGrafter"/>
</dbReference>
<dbReference type="InterPro" id="IPR000845">
    <property type="entry name" value="Nucleoside_phosphorylase_d"/>
</dbReference>
<dbReference type="InterPro" id="IPR035994">
    <property type="entry name" value="Nucleoside_phosphorylase_sf"/>
</dbReference>
<accession>A0A4D9CWQ0</accession>
<dbReference type="PANTHER" id="PTHR43691:SF14">
    <property type="entry name" value="URIDINE PHOSPHORYLASE"/>
    <property type="match status" value="1"/>
</dbReference>
<evidence type="ECO:0000313" key="4">
    <source>
        <dbReference type="Proteomes" id="UP000355283"/>
    </source>
</evidence>
<gene>
    <name evidence="3" type="ORF">NSK_004865</name>
</gene>
<feature type="region of interest" description="Disordered" evidence="1">
    <location>
        <begin position="1"/>
        <end position="21"/>
    </location>
</feature>
<dbReference type="AlphaFoldDB" id="A0A4D9CWQ0"/>
<keyword evidence="4" id="KW-1185">Reference proteome</keyword>
<dbReference type="Gene3D" id="3.40.50.1580">
    <property type="entry name" value="Nucleoside phosphorylase domain"/>
    <property type="match status" value="1"/>
</dbReference>
<comment type="caution">
    <text evidence="3">The sequence shown here is derived from an EMBL/GenBank/DDBJ whole genome shotgun (WGS) entry which is preliminary data.</text>
</comment>
<name>A0A4D9CWQ0_9STRA</name>
<proteinExistence type="predicted"/>
<dbReference type="GO" id="GO:0006218">
    <property type="term" value="P:uridine catabolic process"/>
    <property type="evidence" value="ECO:0007669"/>
    <property type="project" value="TreeGrafter"/>
</dbReference>
<dbReference type="Proteomes" id="UP000355283">
    <property type="component" value="Unassembled WGS sequence"/>
</dbReference>
<protein>
    <recommendedName>
        <fullName evidence="2">Nucleoside phosphorylase domain-containing protein</fullName>
    </recommendedName>
</protein>
<reference evidence="3 4" key="1">
    <citation type="submission" date="2019-01" db="EMBL/GenBank/DDBJ databases">
        <title>Nuclear Genome Assembly of the Microalgal Biofuel strain Nannochloropsis salina CCMP1776.</title>
        <authorList>
            <person name="Hovde B."/>
        </authorList>
    </citation>
    <scope>NUCLEOTIDE SEQUENCE [LARGE SCALE GENOMIC DNA]</scope>
    <source>
        <strain evidence="3 4">CCMP1776</strain>
    </source>
</reference>
<dbReference type="SUPFAM" id="SSF53167">
    <property type="entry name" value="Purine and uridine phosphorylases"/>
    <property type="match status" value="1"/>
</dbReference>
<dbReference type="GO" id="GO:0005829">
    <property type="term" value="C:cytosol"/>
    <property type="evidence" value="ECO:0007669"/>
    <property type="project" value="TreeGrafter"/>
</dbReference>
<dbReference type="CDD" id="cd17769">
    <property type="entry name" value="NP_TgUP-like"/>
    <property type="match status" value="1"/>
</dbReference>
<dbReference type="OrthoDB" id="416752at2759"/>
<feature type="domain" description="Nucleoside phosphorylase" evidence="2">
    <location>
        <begin position="59"/>
        <end position="306"/>
    </location>
</feature>
<dbReference type="EMBL" id="SDOX01000021">
    <property type="protein sequence ID" value="TFJ83761.1"/>
    <property type="molecule type" value="Genomic_DNA"/>
</dbReference>
<organism evidence="3 4">
    <name type="scientific">Nannochloropsis salina CCMP1776</name>
    <dbReference type="NCBI Taxonomy" id="1027361"/>
    <lineage>
        <taxon>Eukaryota</taxon>
        <taxon>Sar</taxon>
        <taxon>Stramenopiles</taxon>
        <taxon>Ochrophyta</taxon>
        <taxon>Eustigmatophyceae</taxon>
        <taxon>Eustigmatales</taxon>
        <taxon>Monodopsidaceae</taxon>
        <taxon>Microchloropsis</taxon>
        <taxon>Microchloropsis salina</taxon>
    </lineage>
</organism>
<evidence type="ECO:0000259" key="2">
    <source>
        <dbReference type="Pfam" id="PF01048"/>
    </source>
</evidence>